<reference evidence="6" key="1">
    <citation type="journal article" date="2014" name="Int. J. Syst. Evol. Microbiol.">
        <title>Complete genome sequence of Corynebacterium casei LMG S-19264T (=DSM 44701T), isolated from a smear-ripened cheese.</title>
        <authorList>
            <consortium name="US DOE Joint Genome Institute (JGI-PGF)"/>
            <person name="Walter F."/>
            <person name="Albersmeier A."/>
            <person name="Kalinowski J."/>
            <person name="Ruckert C."/>
        </authorList>
    </citation>
    <scope>NUCLEOTIDE SEQUENCE</scope>
    <source>
        <strain evidence="6">CGMCC 1.15478</strain>
    </source>
</reference>
<dbReference type="PRINTS" id="PR00455">
    <property type="entry name" value="HTHTETR"/>
</dbReference>
<dbReference type="PROSITE" id="PS50977">
    <property type="entry name" value="HTH_TETR_2"/>
    <property type="match status" value="1"/>
</dbReference>
<dbReference type="Proteomes" id="UP000641514">
    <property type="component" value="Unassembled WGS sequence"/>
</dbReference>
<evidence type="ECO:0000256" key="1">
    <source>
        <dbReference type="ARBA" id="ARBA00023015"/>
    </source>
</evidence>
<dbReference type="EMBL" id="BMJH01000004">
    <property type="protein sequence ID" value="GGC74942.1"/>
    <property type="molecule type" value="Genomic_DNA"/>
</dbReference>
<dbReference type="InterPro" id="IPR001647">
    <property type="entry name" value="HTH_TetR"/>
</dbReference>
<sequence length="173" mass="19450">MTPTELSPRAREIVDCAHQMLNEHGWDHVSMRDLATELGIKAPSLYKHFANRDALKTALLVDALTETGTRLHRALENDAPALSLLREYRMLARERPHLYRLATQGTLPRADLPEGLEEWAGAPFFLATGNEHKAQALWSFAHGMAILEIDGRYPPGSDLDKTWDTGAQLFSRH</sequence>
<dbReference type="SUPFAM" id="SSF48498">
    <property type="entry name" value="Tetracyclin repressor-like, C-terminal domain"/>
    <property type="match status" value="1"/>
</dbReference>
<dbReference type="RefSeq" id="WP_188677073.1">
    <property type="nucleotide sequence ID" value="NZ_BMJH01000004.1"/>
</dbReference>
<dbReference type="GO" id="GO:0000976">
    <property type="term" value="F:transcription cis-regulatory region binding"/>
    <property type="evidence" value="ECO:0007669"/>
    <property type="project" value="TreeGrafter"/>
</dbReference>
<dbReference type="InterPro" id="IPR050109">
    <property type="entry name" value="HTH-type_TetR-like_transc_reg"/>
</dbReference>
<evidence type="ECO:0000256" key="3">
    <source>
        <dbReference type="ARBA" id="ARBA00023163"/>
    </source>
</evidence>
<dbReference type="Gene3D" id="1.10.357.10">
    <property type="entry name" value="Tetracycline Repressor, domain 2"/>
    <property type="match status" value="1"/>
</dbReference>
<dbReference type="PANTHER" id="PTHR30055">
    <property type="entry name" value="HTH-TYPE TRANSCRIPTIONAL REGULATOR RUTR"/>
    <property type="match status" value="1"/>
</dbReference>
<name>A0A916UL60_9ACTN</name>
<dbReference type="SUPFAM" id="SSF46689">
    <property type="entry name" value="Homeodomain-like"/>
    <property type="match status" value="1"/>
</dbReference>
<dbReference type="GO" id="GO:0003700">
    <property type="term" value="F:DNA-binding transcription factor activity"/>
    <property type="evidence" value="ECO:0007669"/>
    <property type="project" value="TreeGrafter"/>
</dbReference>
<evidence type="ECO:0000256" key="2">
    <source>
        <dbReference type="ARBA" id="ARBA00023125"/>
    </source>
</evidence>
<feature type="DNA-binding region" description="H-T-H motif" evidence="4">
    <location>
        <begin position="30"/>
        <end position="49"/>
    </location>
</feature>
<protein>
    <submittedName>
        <fullName evidence="6">Transcriptional regulator</fullName>
    </submittedName>
</protein>
<dbReference type="PANTHER" id="PTHR30055:SF239">
    <property type="entry name" value="TRANSCRIPTIONAL REGULATORY PROTEIN"/>
    <property type="match status" value="1"/>
</dbReference>
<evidence type="ECO:0000259" key="5">
    <source>
        <dbReference type="PROSITE" id="PS50977"/>
    </source>
</evidence>
<dbReference type="Pfam" id="PF13305">
    <property type="entry name" value="TetR_C_33"/>
    <property type="match status" value="1"/>
</dbReference>
<feature type="domain" description="HTH tetR-type" evidence="5">
    <location>
        <begin position="7"/>
        <end position="67"/>
    </location>
</feature>
<organism evidence="6 7">
    <name type="scientific">Hoyosella rhizosphaerae</name>
    <dbReference type="NCBI Taxonomy" id="1755582"/>
    <lineage>
        <taxon>Bacteria</taxon>
        <taxon>Bacillati</taxon>
        <taxon>Actinomycetota</taxon>
        <taxon>Actinomycetes</taxon>
        <taxon>Mycobacteriales</taxon>
        <taxon>Hoyosellaceae</taxon>
        <taxon>Hoyosella</taxon>
    </lineage>
</organism>
<dbReference type="AlphaFoldDB" id="A0A916UL60"/>
<evidence type="ECO:0000313" key="7">
    <source>
        <dbReference type="Proteomes" id="UP000641514"/>
    </source>
</evidence>
<evidence type="ECO:0000313" key="6">
    <source>
        <dbReference type="EMBL" id="GGC74942.1"/>
    </source>
</evidence>
<dbReference type="InterPro" id="IPR009057">
    <property type="entry name" value="Homeodomain-like_sf"/>
</dbReference>
<dbReference type="Pfam" id="PF00440">
    <property type="entry name" value="TetR_N"/>
    <property type="match status" value="1"/>
</dbReference>
<gene>
    <name evidence="6" type="ORF">GCM10011410_30300</name>
</gene>
<dbReference type="InterPro" id="IPR025996">
    <property type="entry name" value="MT1864/Rv1816-like_C"/>
</dbReference>
<keyword evidence="7" id="KW-1185">Reference proteome</keyword>
<evidence type="ECO:0000256" key="4">
    <source>
        <dbReference type="PROSITE-ProRule" id="PRU00335"/>
    </source>
</evidence>
<proteinExistence type="predicted"/>
<accession>A0A916UL60</accession>
<keyword evidence="1" id="KW-0805">Transcription regulation</keyword>
<keyword evidence="3" id="KW-0804">Transcription</keyword>
<reference evidence="6" key="2">
    <citation type="submission" date="2020-09" db="EMBL/GenBank/DDBJ databases">
        <authorList>
            <person name="Sun Q."/>
            <person name="Zhou Y."/>
        </authorList>
    </citation>
    <scope>NUCLEOTIDE SEQUENCE</scope>
    <source>
        <strain evidence="6">CGMCC 1.15478</strain>
    </source>
</reference>
<dbReference type="InterPro" id="IPR036271">
    <property type="entry name" value="Tet_transcr_reg_TetR-rel_C_sf"/>
</dbReference>
<dbReference type="Gene3D" id="1.10.10.60">
    <property type="entry name" value="Homeodomain-like"/>
    <property type="match status" value="1"/>
</dbReference>
<keyword evidence="2 4" id="KW-0238">DNA-binding</keyword>
<comment type="caution">
    <text evidence="6">The sequence shown here is derived from an EMBL/GenBank/DDBJ whole genome shotgun (WGS) entry which is preliminary data.</text>
</comment>